<feature type="region of interest" description="Disordered" evidence="1">
    <location>
        <begin position="28"/>
        <end position="184"/>
    </location>
</feature>
<reference evidence="2" key="1">
    <citation type="submission" date="2014-11" db="EMBL/GenBank/DDBJ databases">
        <authorList>
            <person name="Otto D Thomas"/>
            <person name="Naeem Raeece"/>
        </authorList>
    </citation>
    <scope>NUCLEOTIDE SEQUENCE</scope>
</reference>
<dbReference type="VEuPathDB" id="CryptoDB:Cvel_19547"/>
<feature type="compositionally biased region" description="Low complexity" evidence="1">
    <location>
        <begin position="79"/>
        <end position="101"/>
    </location>
</feature>
<feature type="compositionally biased region" description="Acidic residues" evidence="1">
    <location>
        <begin position="119"/>
        <end position="128"/>
    </location>
</feature>
<sequence length="202" mass="22838">MHQSGVLPPQPNPLALSAPVAAFQPRLSMSPTAAGGPAPVIQTLQRPAVPPQVVRPGPTAYYAPPRPVPIAQTVQQQYVQTSPTNQPQVQQQPQTQPPSAQRKSPPRYPVDDPYYYDDYYYDDYDYEYDYYRRRPPPPPMRSRSPPRYGPRRRPPSPMHAREEEYYEDEEPAPASAPFGGAGGRPFRMHLDLREGVLHFESS</sequence>
<name>A0A0G4FZR8_9ALVE</name>
<protein>
    <submittedName>
        <fullName evidence="2">Uncharacterized protein</fullName>
    </submittedName>
</protein>
<feature type="compositionally biased region" description="Low complexity" evidence="1">
    <location>
        <begin position="45"/>
        <end position="58"/>
    </location>
</feature>
<dbReference type="AlphaFoldDB" id="A0A0G4FZR8"/>
<dbReference type="EMBL" id="CDMZ01000766">
    <property type="protein sequence ID" value="CEM21034.1"/>
    <property type="molecule type" value="Genomic_DNA"/>
</dbReference>
<evidence type="ECO:0000313" key="2">
    <source>
        <dbReference type="EMBL" id="CEM21034.1"/>
    </source>
</evidence>
<accession>A0A0G4FZR8</accession>
<evidence type="ECO:0000256" key="1">
    <source>
        <dbReference type="SAM" id="MobiDB-lite"/>
    </source>
</evidence>
<proteinExistence type="predicted"/>
<organism evidence="2">
    <name type="scientific">Chromera velia CCMP2878</name>
    <dbReference type="NCBI Taxonomy" id="1169474"/>
    <lineage>
        <taxon>Eukaryota</taxon>
        <taxon>Sar</taxon>
        <taxon>Alveolata</taxon>
        <taxon>Colpodellida</taxon>
        <taxon>Chromeraceae</taxon>
        <taxon>Chromera</taxon>
    </lineage>
</organism>
<gene>
    <name evidence="2" type="ORF">Cvel_19547</name>
</gene>